<evidence type="ECO:0000313" key="3">
    <source>
        <dbReference type="Proteomes" id="UP001165677"/>
    </source>
</evidence>
<dbReference type="EMBL" id="JAPCIO010000001">
    <property type="protein sequence ID" value="MCW1146845.1"/>
    <property type="molecule type" value="Genomic_DNA"/>
</dbReference>
<dbReference type="Proteomes" id="UP001165677">
    <property type="component" value="Unassembled WGS sequence"/>
</dbReference>
<accession>A0ABT3EE44</accession>
<protein>
    <recommendedName>
        <fullName evidence="4">DUF3592 domain-containing protein</fullName>
    </recommendedName>
</protein>
<keyword evidence="1" id="KW-0812">Transmembrane</keyword>
<evidence type="ECO:0008006" key="4">
    <source>
        <dbReference type="Google" id="ProtNLM"/>
    </source>
</evidence>
<reference evidence="2" key="1">
    <citation type="submission" date="2022-10" db="EMBL/GenBank/DDBJ databases">
        <title>Flavobacterium sp. nov., a bacterium isolated from lake sediment.</title>
        <authorList>
            <person name="Qu J.-H."/>
        </authorList>
    </citation>
    <scope>NUCLEOTIDE SEQUENCE</scope>
    <source>
        <strain evidence="2">TH16-21</strain>
    </source>
</reference>
<evidence type="ECO:0000313" key="2">
    <source>
        <dbReference type="EMBL" id="MCW1146845.1"/>
    </source>
</evidence>
<feature type="transmembrane region" description="Helical" evidence="1">
    <location>
        <begin position="142"/>
        <end position="161"/>
    </location>
</feature>
<comment type="caution">
    <text evidence="2">The sequence shown here is derived from an EMBL/GenBank/DDBJ whole genome shotgun (WGS) entry which is preliminary data.</text>
</comment>
<gene>
    <name evidence="2" type="ORF">OJ995_01250</name>
</gene>
<proteinExistence type="predicted"/>
<dbReference type="RefSeq" id="WP_264367774.1">
    <property type="nucleotide sequence ID" value="NZ_JAPCIO010000001.1"/>
</dbReference>
<keyword evidence="1" id="KW-0472">Membrane</keyword>
<evidence type="ECO:0000256" key="1">
    <source>
        <dbReference type="SAM" id="Phobius"/>
    </source>
</evidence>
<sequence>MRIPLIYKRIGNFLGSLLLSLCCFFGAYQALTLSSYDIDQINNYSGKVIEAGIMNKNNSVAGRGSFKSDIFFIKIQGLNQILATYNSSNSYSYFEENIKVGDEITVYYLESKDTIKPNLNLFQIEKNYKIILNTKEFQNKEILGGLIGFFGGIILLGLGLYQDKKYWGKNEK</sequence>
<keyword evidence="3" id="KW-1185">Reference proteome</keyword>
<name>A0ABT3EE44_9FLAO</name>
<organism evidence="2 3">
    <name type="scientific">Flavobacterium lacisediminis</name>
    <dbReference type="NCBI Taxonomy" id="2989705"/>
    <lineage>
        <taxon>Bacteria</taxon>
        <taxon>Pseudomonadati</taxon>
        <taxon>Bacteroidota</taxon>
        <taxon>Flavobacteriia</taxon>
        <taxon>Flavobacteriales</taxon>
        <taxon>Flavobacteriaceae</taxon>
        <taxon>Flavobacterium</taxon>
    </lineage>
</organism>
<keyword evidence="1" id="KW-1133">Transmembrane helix</keyword>